<dbReference type="GO" id="GO:0000287">
    <property type="term" value="F:magnesium ion binding"/>
    <property type="evidence" value="ECO:0007669"/>
    <property type="project" value="InterPro"/>
</dbReference>
<dbReference type="PANTHER" id="PTHR43771">
    <property type="entry name" value="PHOSPHOMANNOMUTASE"/>
    <property type="match status" value="1"/>
</dbReference>
<gene>
    <name evidence="12" type="ordered locus">Spirs_1476</name>
</gene>
<dbReference type="eggNOG" id="COG1109">
    <property type="taxonomic scope" value="Bacteria"/>
</dbReference>
<evidence type="ECO:0000259" key="8">
    <source>
        <dbReference type="Pfam" id="PF00408"/>
    </source>
</evidence>
<keyword evidence="6" id="KW-0413">Isomerase</keyword>
<keyword evidence="13" id="KW-1185">Reference proteome</keyword>
<dbReference type="Pfam" id="PF02878">
    <property type="entry name" value="PGM_PMM_I"/>
    <property type="match status" value="1"/>
</dbReference>
<dbReference type="Gene3D" id="3.30.310.50">
    <property type="entry name" value="Alpha-D-phosphohexomutase, C-terminal domain"/>
    <property type="match status" value="1"/>
</dbReference>
<feature type="domain" description="Alpha-D-phosphohexomutase alpha/beta/alpha" evidence="9">
    <location>
        <begin position="2"/>
        <end position="118"/>
    </location>
</feature>
<protein>
    <submittedName>
        <fullName evidence="12">Phosphoglucomutase/phosphomannomutase alpha/beta/alpha domain I</fullName>
    </submittedName>
</protein>
<keyword evidence="3" id="KW-0597">Phosphoprotein</keyword>
<reference evidence="12 13" key="1">
    <citation type="journal article" date="2010" name="Stand. Genomic Sci.">
        <title>Complete genome sequence of Spirochaeta smaragdinae type strain (SEBR 4228).</title>
        <authorList>
            <person name="Mavromatis K."/>
            <person name="Yasawong M."/>
            <person name="Chertkov O."/>
            <person name="Lapidus A."/>
            <person name="Lucas S."/>
            <person name="Nolan M."/>
            <person name="Del Rio T.G."/>
            <person name="Tice H."/>
            <person name="Cheng J.F."/>
            <person name="Pitluck S."/>
            <person name="Liolios K."/>
            <person name="Ivanova N."/>
            <person name="Tapia R."/>
            <person name="Han C."/>
            <person name="Bruce D."/>
            <person name="Goodwin L."/>
            <person name="Pati A."/>
            <person name="Chen A."/>
            <person name="Palaniappan K."/>
            <person name="Land M."/>
            <person name="Hauser L."/>
            <person name="Chang Y.J."/>
            <person name="Jeffries C.D."/>
            <person name="Detter J.C."/>
            <person name="Rohde M."/>
            <person name="Brambilla E."/>
            <person name="Spring S."/>
            <person name="Goker M."/>
            <person name="Sikorski J."/>
            <person name="Woyke T."/>
            <person name="Bristow J."/>
            <person name="Eisen J.A."/>
            <person name="Markowitz V."/>
            <person name="Hugenholtz P."/>
            <person name="Klenk H.P."/>
            <person name="Kyrpides N.C."/>
        </authorList>
    </citation>
    <scope>NUCLEOTIDE SEQUENCE [LARGE SCALE GENOMIC DNA]</scope>
    <source>
        <strain evidence="13">DSM 11293 / JCM 15392 / SEBR 4228</strain>
    </source>
</reference>
<dbReference type="OrthoDB" id="9806956at2"/>
<dbReference type="GO" id="GO:0005975">
    <property type="term" value="P:carbohydrate metabolic process"/>
    <property type="evidence" value="ECO:0007669"/>
    <property type="project" value="InterPro"/>
</dbReference>
<dbReference type="PANTHER" id="PTHR43771:SF1">
    <property type="entry name" value="PHOSPHOMANNOMUTASE"/>
    <property type="match status" value="1"/>
</dbReference>
<organism evidence="12 13">
    <name type="scientific">Sediminispirochaeta smaragdinae (strain DSM 11293 / JCM 15392 / SEBR 4228)</name>
    <name type="common">Spirochaeta smaragdinae</name>
    <dbReference type="NCBI Taxonomy" id="573413"/>
    <lineage>
        <taxon>Bacteria</taxon>
        <taxon>Pseudomonadati</taxon>
        <taxon>Spirochaetota</taxon>
        <taxon>Spirochaetia</taxon>
        <taxon>Spirochaetales</taxon>
        <taxon>Spirochaetaceae</taxon>
        <taxon>Sediminispirochaeta</taxon>
    </lineage>
</organism>
<evidence type="ECO:0000313" key="12">
    <source>
        <dbReference type="EMBL" id="ADK80603.1"/>
    </source>
</evidence>
<proteinExistence type="inferred from homology"/>
<evidence type="ECO:0000313" key="13">
    <source>
        <dbReference type="Proteomes" id="UP000002318"/>
    </source>
</evidence>
<evidence type="ECO:0000256" key="6">
    <source>
        <dbReference type="ARBA" id="ARBA00023235"/>
    </source>
</evidence>
<dbReference type="Pfam" id="PF02879">
    <property type="entry name" value="PGM_PMM_II"/>
    <property type="match status" value="1"/>
</dbReference>
<dbReference type="STRING" id="573413.Spirs_1476"/>
<comment type="cofactor">
    <cofactor evidence="1">
        <name>Mg(2+)</name>
        <dbReference type="ChEBI" id="CHEBI:18420"/>
    </cofactor>
</comment>
<dbReference type="PROSITE" id="PS00710">
    <property type="entry name" value="PGM_PMM"/>
    <property type="match status" value="1"/>
</dbReference>
<keyword evidence="4 7" id="KW-0479">Metal-binding</keyword>
<dbReference type="KEGG" id="ssm:Spirs_1476"/>
<evidence type="ECO:0000256" key="2">
    <source>
        <dbReference type="ARBA" id="ARBA00010231"/>
    </source>
</evidence>
<dbReference type="Gene3D" id="3.40.120.10">
    <property type="entry name" value="Alpha-D-Glucose-1,6-Bisphosphate, subunit A, domain 3"/>
    <property type="match status" value="3"/>
</dbReference>
<evidence type="ECO:0000256" key="5">
    <source>
        <dbReference type="ARBA" id="ARBA00022842"/>
    </source>
</evidence>
<feature type="domain" description="Alpha-D-phosphohexomutase alpha/beta/alpha" evidence="10">
    <location>
        <begin position="148"/>
        <end position="242"/>
    </location>
</feature>
<dbReference type="InterPro" id="IPR016055">
    <property type="entry name" value="A-D-PHexomutase_a/b/a-I/II/III"/>
</dbReference>
<dbReference type="PRINTS" id="PR00509">
    <property type="entry name" value="PGMPMM"/>
</dbReference>
<sequence>MKAFKAYDIRGVWNEDFNAEDVYKIGFHLPGLLGADKILVGRDVRVSSETIFEALCRGINDAGADVCDAGLATTPMVYWGTARFGYNASVQITASHNPARYNGLKVSKSGALPVGYDTGLSELEKMLDDPITPVKKRGSVESVDIRSPYIAYMKASVPDLSGIKLSVDCSNGMASILVHELLGESPRYLFDTLDGSFPNHEPNPLEEKNVEALKQAVRANSSDVGIIYDGDADRVMFVDEKGQFVPPDLIIALMGHHFLKTEKGNVLMDIRTSKSVYEYIEKLGGKAHMWKVGHAFAKLKMRELKAIYGGELAGHYYIRDFYNCDSGMLASLIVLDVLAEAKKRGRTFSQLIDDIRSYANSGEINFRIEKKQEAMDALKEYFEGKEKPTAFFDFDGYRIEFADWWFNVRPSNTEPYLRLVVEAKTDELLSAKLESITSLLSDFT</sequence>
<comment type="similarity">
    <text evidence="2 7">Belongs to the phosphohexose mutase family.</text>
</comment>
<dbReference type="RefSeq" id="WP_013254067.1">
    <property type="nucleotide sequence ID" value="NC_014364.1"/>
</dbReference>
<evidence type="ECO:0000256" key="4">
    <source>
        <dbReference type="ARBA" id="ARBA00022723"/>
    </source>
</evidence>
<dbReference type="Proteomes" id="UP000002318">
    <property type="component" value="Chromosome"/>
</dbReference>
<dbReference type="HOGENOM" id="CLU_016950_9_1_12"/>
<keyword evidence="5 7" id="KW-0460">Magnesium</keyword>
<evidence type="ECO:0000259" key="9">
    <source>
        <dbReference type="Pfam" id="PF02878"/>
    </source>
</evidence>
<dbReference type="SUPFAM" id="SSF53738">
    <property type="entry name" value="Phosphoglucomutase, first 3 domains"/>
    <property type="match status" value="3"/>
</dbReference>
<feature type="domain" description="Alpha-D-phosphohexomutase C-terminal" evidence="8">
    <location>
        <begin position="363"/>
        <end position="430"/>
    </location>
</feature>
<dbReference type="AlphaFoldDB" id="E1R568"/>
<evidence type="ECO:0000256" key="1">
    <source>
        <dbReference type="ARBA" id="ARBA00001946"/>
    </source>
</evidence>
<dbReference type="InterPro" id="IPR005845">
    <property type="entry name" value="A-D-PHexomutase_a/b/a-II"/>
</dbReference>
<dbReference type="InterPro" id="IPR005843">
    <property type="entry name" value="A-D-PHexomutase_C"/>
</dbReference>
<dbReference type="Pfam" id="PF02880">
    <property type="entry name" value="PGM_PMM_III"/>
    <property type="match status" value="1"/>
</dbReference>
<dbReference type="SUPFAM" id="SSF55957">
    <property type="entry name" value="Phosphoglucomutase, C-terminal domain"/>
    <property type="match status" value="1"/>
</dbReference>
<dbReference type="Pfam" id="PF00408">
    <property type="entry name" value="PGM_PMM_IV"/>
    <property type="match status" value="1"/>
</dbReference>
<evidence type="ECO:0000259" key="11">
    <source>
        <dbReference type="Pfam" id="PF02880"/>
    </source>
</evidence>
<accession>E1R568</accession>
<dbReference type="InterPro" id="IPR005844">
    <property type="entry name" value="A-D-PHexomutase_a/b/a-I"/>
</dbReference>
<dbReference type="EMBL" id="CP002116">
    <property type="protein sequence ID" value="ADK80603.1"/>
    <property type="molecule type" value="Genomic_DNA"/>
</dbReference>
<dbReference type="InterPro" id="IPR036900">
    <property type="entry name" value="A-D-PHexomutase_C_sf"/>
</dbReference>
<evidence type="ECO:0000256" key="3">
    <source>
        <dbReference type="ARBA" id="ARBA00022553"/>
    </source>
</evidence>
<dbReference type="GO" id="GO:0016868">
    <property type="term" value="F:intramolecular phosphotransferase activity"/>
    <property type="evidence" value="ECO:0007669"/>
    <property type="project" value="InterPro"/>
</dbReference>
<evidence type="ECO:0000259" key="10">
    <source>
        <dbReference type="Pfam" id="PF02879"/>
    </source>
</evidence>
<dbReference type="CDD" id="cd03089">
    <property type="entry name" value="PMM_PGM"/>
    <property type="match status" value="1"/>
</dbReference>
<name>E1R568_SEDSS</name>
<evidence type="ECO:0000256" key="7">
    <source>
        <dbReference type="RuleBase" id="RU004326"/>
    </source>
</evidence>
<feature type="domain" description="Alpha-D-phosphohexomutase alpha/beta/alpha" evidence="11">
    <location>
        <begin position="247"/>
        <end position="355"/>
    </location>
</feature>
<dbReference type="InterPro" id="IPR005841">
    <property type="entry name" value="Alpha-D-phosphohexomutase_SF"/>
</dbReference>
<dbReference type="InterPro" id="IPR016066">
    <property type="entry name" value="A-D-PHexomutase_CS"/>
</dbReference>
<dbReference type="InterPro" id="IPR005846">
    <property type="entry name" value="A-D-PHexomutase_a/b/a-III"/>
</dbReference>